<dbReference type="InterPro" id="IPR026374">
    <property type="entry name" value="Cyano_PEP"/>
</dbReference>
<organism evidence="2 3">
    <name type="scientific">Richelia sinica FACHB-800</name>
    <dbReference type="NCBI Taxonomy" id="1357546"/>
    <lineage>
        <taxon>Bacteria</taxon>
        <taxon>Bacillati</taxon>
        <taxon>Cyanobacteriota</taxon>
        <taxon>Cyanophyceae</taxon>
        <taxon>Nostocales</taxon>
        <taxon>Nostocaceae</taxon>
        <taxon>Richelia</taxon>
    </lineage>
</organism>
<evidence type="ECO:0000313" key="3">
    <source>
        <dbReference type="Proteomes" id="UP000683511"/>
    </source>
</evidence>
<evidence type="ECO:0008006" key="4">
    <source>
        <dbReference type="Google" id="ProtNLM"/>
    </source>
</evidence>
<accession>A0A975T504</accession>
<proteinExistence type="predicted"/>
<evidence type="ECO:0000256" key="1">
    <source>
        <dbReference type="SAM" id="SignalP"/>
    </source>
</evidence>
<protein>
    <recommendedName>
        <fullName evidence="4">PEP-CTERM sorting domain-containing protein</fullName>
    </recommendedName>
</protein>
<keyword evidence="1" id="KW-0732">Signal</keyword>
<evidence type="ECO:0000313" key="2">
    <source>
        <dbReference type="EMBL" id="QXE21593.1"/>
    </source>
</evidence>
<gene>
    <name evidence="2" type="ORF">B6N60_00270</name>
</gene>
<sequence>MNFTRSKSAATISALGLSAIALFAGVKPANAADTCGPGANWVNNCDAGVDHFSHSWAYIDLQLLNPSGPPTLFDNIMFSGPVKVTRDKGENGIIKTILSHTLKGKLNDQEITLTADGTGEIQDIDGDGLASSFFDVFVKIDTPFGIIGNQSPLRVDGDRPLIGVSPSNLLPPYDPTYGVICPPPYDPYDPDVAVAYCGNNPLELFLIDANGNFGQQPVAILLNEIHIVHPEKVPEPISVIGAGLAFGFGILSNQKSGRKIKKQAVA</sequence>
<dbReference type="Proteomes" id="UP000683511">
    <property type="component" value="Chromosome"/>
</dbReference>
<feature type="chain" id="PRO_5037501781" description="PEP-CTERM sorting domain-containing protein" evidence="1">
    <location>
        <begin position="32"/>
        <end position="266"/>
    </location>
</feature>
<dbReference type="KEGG" id="rsin:B6N60_00270"/>
<name>A0A975T504_9NOST</name>
<reference evidence="2" key="1">
    <citation type="submission" date="2017-04" db="EMBL/GenBank/DDBJ databases">
        <title>Genome deletions in a multicellular cyanobacterial endosymbiont for morphological adaptation in marine diatoms.</title>
        <authorList>
            <person name="Wang Y."/>
            <person name="Gao H."/>
            <person name="Li R."/>
            <person name="Xu X."/>
        </authorList>
    </citation>
    <scope>NUCLEOTIDE SEQUENCE</scope>
    <source>
        <strain evidence="2">FACHB 800</strain>
    </source>
</reference>
<dbReference type="RefSeq" id="WP_190605968.1">
    <property type="nucleotide sequence ID" value="NZ_CP021056.1"/>
</dbReference>
<dbReference type="AlphaFoldDB" id="A0A975T504"/>
<dbReference type="EMBL" id="CP021056">
    <property type="protein sequence ID" value="QXE21593.1"/>
    <property type="molecule type" value="Genomic_DNA"/>
</dbReference>
<dbReference type="NCBIfam" id="TIGR04155">
    <property type="entry name" value="cyano_PEP"/>
    <property type="match status" value="1"/>
</dbReference>
<feature type="signal peptide" evidence="1">
    <location>
        <begin position="1"/>
        <end position="31"/>
    </location>
</feature>
<keyword evidence="3" id="KW-1185">Reference proteome</keyword>